<dbReference type="InterPro" id="IPR002938">
    <property type="entry name" value="FAD-bd"/>
</dbReference>
<dbReference type="Proteomes" id="UP000796880">
    <property type="component" value="Unassembled WGS sequence"/>
</dbReference>
<evidence type="ECO:0000256" key="2">
    <source>
        <dbReference type="ARBA" id="ARBA00023033"/>
    </source>
</evidence>
<dbReference type="AlphaFoldDB" id="A0A8K0DTY8"/>
<dbReference type="GO" id="GO:0071949">
    <property type="term" value="F:FAD binding"/>
    <property type="evidence" value="ECO:0007669"/>
    <property type="project" value="InterPro"/>
</dbReference>
<accession>A0A8K0DTY8</accession>
<dbReference type="Gene3D" id="3.50.50.60">
    <property type="entry name" value="FAD/NAD(P)-binding domain"/>
    <property type="match status" value="1"/>
</dbReference>
<comment type="caution">
    <text evidence="5">The sequence shown here is derived from an EMBL/GenBank/DDBJ whole genome shotgun (WGS) entry which is preliminary data.</text>
</comment>
<comment type="similarity">
    <text evidence="3">Belongs to the 3-hydroxybenzoate 6-hydroxylase family.</text>
</comment>
<keyword evidence="6" id="KW-1185">Reference proteome</keyword>
<reference evidence="5" key="1">
    <citation type="submission" date="2020-03" db="EMBL/GenBank/DDBJ databases">
        <title>A high-quality chromosome-level genome assembly of a woody plant with both climbing and erect habits, Rhamnella rubrinervis.</title>
        <authorList>
            <person name="Lu Z."/>
            <person name="Yang Y."/>
            <person name="Zhu X."/>
            <person name="Sun Y."/>
        </authorList>
    </citation>
    <scope>NUCLEOTIDE SEQUENCE</scope>
    <source>
        <strain evidence="5">BYM</strain>
        <tissue evidence="5">Leaf</tissue>
    </source>
</reference>
<dbReference type="PANTHER" id="PTHR45934">
    <property type="entry name" value="FAD/NAD(P)-BINDING OXIDOREDUCTASE FAMILY PROTEIN"/>
    <property type="match status" value="1"/>
</dbReference>
<evidence type="ECO:0000313" key="5">
    <source>
        <dbReference type="EMBL" id="KAF3434746.1"/>
    </source>
</evidence>
<dbReference type="InterPro" id="IPR036188">
    <property type="entry name" value="FAD/NAD-bd_sf"/>
</dbReference>
<gene>
    <name evidence="5" type="ORF">FNV43_RR21831</name>
</gene>
<dbReference type="GO" id="GO:0004497">
    <property type="term" value="F:monooxygenase activity"/>
    <property type="evidence" value="ECO:0007669"/>
    <property type="project" value="UniProtKB-KW"/>
</dbReference>
<evidence type="ECO:0000259" key="4">
    <source>
        <dbReference type="Pfam" id="PF01494"/>
    </source>
</evidence>
<dbReference type="EMBL" id="VOIH02000010">
    <property type="protein sequence ID" value="KAF3434746.1"/>
    <property type="molecule type" value="Genomic_DNA"/>
</dbReference>
<feature type="domain" description="FAD-binding" evidence="4">
    <location>
        <begin position="375"/>
        <end position="421"/>
    </location>
</feature>
<dbReference type="SUPFAM" id="SSF51905">
    <property type="entry name" value="FAD/NAD(P)-binding domain"/>
    <property type="match status" value="1"/>
</dbReference>
<organism evidence="5 6">
    <name type="scientific">Rhamnella rubrinervis</name>
    <dbReference type="NCBI Taxonomy" id="2594499"/>
    <lineage>
        <taxon>Eukaryota</taxon>
        <taxon>Viridiplantae</taxon>
        <taxon>Streptophyta</taxon>
        <taxon>Embryophyta</taxon>
        <taxon>Tracheophyta</taxon>
        <taxon>Spermatophyta</taxon>
        <taxon>Magnoliopsida</taxon>
        <taxon>eudicotyledons</taxon>
        <taxon>Gunneridae</taxon>
        <taxon>Pentapetalae</taxon>
        <taxon>rosids</taxon>
        <taxon>fabids</taxon>
        <taxon>Rosales</taxon>
        <taxon>Rhamnaceae</taxon>
        <taxon>rhamnoid group</taxon>
        <taxon>Rhamneae</taxon>
        <taxon>Rhamnella</taxon>
    </lineage>
</organism>
<sequence length="504" mass="57237">MGDRSSSFADLNSLNDGILCNPPSSKKSTLIRRNDAIKDSSQTFRQDLCNDFLLFSNLFYELRAIEYSAPGSLFLPSPRSGSNRGVFLLDENPRPNTCPLHQLQVEFHWKVTKELVPDTLPKFLNNTFRQGIRSLVLESLEHLRVSGFGLLTWTNAWKSLDAVGVGDSLRQEHERLLGNVTSFTISGLQTSEMSFNVKGKYGEHEVRCLKRKLLLETLSNELFSGTIRYSSKVVCIEESSFFKLVHLADGKIIKTKWWRNGWGFKKPAFTGRSAIRDLANFEIRHGFEPLFMQFFRHGVRCSAMPFDDKSIYWAFTWAPSTQEERELEEKPEQMRQYIMSKLGNIPEKVRSVIENTELEAFSSSPLRYRPPLELLLGNINKGNVCVTGDALHPMTPDIGQGGCSALEDGVVLARCLGEALLEMKQNSVEAREEYKRIEMGLKKYAKERRWRSFDLTSIAYVVGSIQESHGKVISFLREKLFAAILAGLLLKRADFDCGKLLHIA</sequence>
<protein>
    <recommendedName>
        <fullName evidence="4">FAD-binding domain-containing protein</fullName>
    </recommendedName>
</protein>
<evidence type="ECO:0000256" key="1">
    <source>
        <dbReference type="ARBA" id="ARBA00023002"/>
    </source>
</evidence>
<evidence type="ECO:0000313" key="6">
    <source>
        <dbReference type="Proteomes" id="UP000796880"/>
    </source>
</evidence>
<dbReference type="InterPro" id="IPR044560">
    <property type="entry name" value="MOase"/>
</dbReference>
<keyword evidence="2" id="KW-0503">Monooxygenase</keyword>
<dbReference type="OrthoDB" id="655030at2759"/>
<keyword evidence="1" id="KW-0560">Oxidoreductase</keyword>
<dbReference type="PANTHER" id="PTHR45934:SF20">
    <property type="entry name" value="MONOOXYGENASE 2-RELATED"/>
    <property type="match status" value="1"/>
</dbReference>
<dbReference type="Pfam" id="PF01494">
    <property type="entry name" value="FAD_binding_3"/>
    <property type="match status" value="1"/>
</dbReference>
<name>A0A8K0DTY8_9ROSA</name>
<proteinExistence type="inferred from homology"/>
<evidence type="ECO:0000256" key="3">
    <source>
        <dbReference type="ARBA" id="ARBA00024018"/>
    </source>
</evidence>